<keyword evidence="1" id="KW-1133">Transmembrane helix</keyword>
<proteinExistence type="predicted"/>
<name>A0ABS6G2H3_9FIRM</name>
<accession>A0ABS6G2H3</accession>
<evidence type="ECO:0000313" key="3">
    <source>
        <dbReference type="Proteomes" id="UP000779508"/>
    </source>
</evidence>
<reference evidence="2 3" key="1">
    <citation type="submission" date="2021-06" db="EMBL/GenBank/DDBJ databases">
        <authorList>
            <person name="Sun Q."/>
            <person name="Li D."/>
        </authorList>
    </citation>
    <scope>NUCLEOTIDE SEQUENCE [LARGE SCALE GENOMIC DNA]</scope>
    <source>
        <strain evidence="2 3">MSJ-5</strain>
    </source>
</reference>
<evidence type="ECO:0000256" key="1">
    <source>
        <dbReference type="SAM" id="Phobius"/>
    </source>
</evidence>
<dbReference type="RefSeq" id="WP_216415346.1">
    <property type="nucleotide sequence ID" value="NZ_JAHLQK010000002.1"/>
</dbReference>
<dbReference type="Proteomes" id="UP000779508">
    <property type="component" value="Unassembled WGS sequence"/>
</dbReference>
<evidence type="ECO:0000313" key="2">
    <source>
        <dbReference type="EMBL" id="MBU5675853.1"/>
    </source>
</evidence>
<comment type="caution">
    <text evidence="2">The sequence shown here is derived from an EMBL/GenBank/DDBJ whole genome shotgun (WGS) entry which is preliminary data.</text>
</comment>
<gene>
    <name evidence="2" type="ORF">KQI88_05445</name>
</gene>
<organism evidence="2 3">
    <name type="scientific">Alkaliphilus flagellatus</name>
    <dbReference type="NCBI Taxonomy" id="2841507"/>
    <lineage>
        <taxon>Bacteria</taxon>
        <taxon>Bacillati</taxon>
        <taxon>Bacillota</taxon>
        <taxon>Clostridia</taxon>
        <taxon>Peptostreptococcales</taxon>
        <taxon>Natronincolaceae</taxon>
        <taxon>Alkaliphilus</taxon>
    </lineage>
</organism>
<keyword evidence="1" id="KW-0472">Membrane</keyword>
<keyword evidence="1" id="KW-0812">Transmembrane</keyword>
<feature type="transmembrane region" description="Helical" evidence="1">
    <location>
        <begin position="47"/>
        <end position="68"/>
    </location>
</feature>
<protein>
    <recommendedName>
        <fullName evidence="4">DUF4179 domain-containing protein</fullName>
    </recommendedName>
</protein>
<sequence>MRDFEKLDRLLRQAISSNNEPDESLNQKIISQVRERSKMKRVNKKRMSTVAICAMLILSTSISAFAVWKLLTPKQIAENLGNESLAIAFEGEDALAINQTQISGDYKVSLLGIVSGEKISDFESSVDDIVHPNRSYAVVAIANANGTPMPSTHDAAYGEIPFFVSPFIKGQNPNRFNIITMNGGYSEFVKDGTMYRIVECDNIEIFADRGLYLGVSSGTFYDANAYHFNLETGEVIPNADYEGVNVLFDLPLDPSKGNPEKAEKYLQTLIDQQTPAQEDIDEEPMDIEALLAESTLIPESVQKVIPDKAGMITYHFEGRKFEISFEYLFEEDQVGLSDKFYIDDDGHIKNILVFSRDTDGVISAMTYRKN</sequence>
<keyword evidence="3" id="KW-1185">Reference proteome</keyword>
<dbReference type="EMBL" id="JAHLQK010000002">
    <property type="protein sequence ID" value="MBU5675853.1"/>
    <property type="molecule type" value="Genomic_DNA"/>
</dbReference>
<evidence type="ECO:0008006" key="4">
    <source>
        <dbReference type="Google" id="ProtNLM"/>
    </source>
</evidence>